<dbReference type="PANTHER" id="PTHR30589">
    <property type="entry name" value="PROLIPOPROTEIN DIACYLGLYCERYL TRANSFERASE"/>
    <property type="match status" value="1"/>
</dbReference>
<evidence type="ECO:0000256" key="7">
    <source>
        <dbReference type="SAM" id="Phobius"/>
    </source>
</evidence>
<name>A0A923PJ98_9BACT</name>
<dbReference type="Pfam" id="PF01790">
    <property type="entry name" value="LGT"/>
    <property type="match status" value="1"/>
</dbReference>
<comment type="similarity">
    <text evidence="1">Belongs to the Lgt family.</text>
</comment>
<dbReference type="RefSeq" id="WP_187467215.1">
    <property type="nucleotide sequence ID" value="NZ_JACSIT010000118.1"/>
</dbReference>
<dbReference type="EMBL" id="JACSIT010000118">
    <property type="protein sequence ID" value="MBC6995168.1"/>
    <property type="molecule type" value="Genomic_DNA"/>
</dbReference>
<evidence type="ECO:0000256" key="6">
    <source>
        <dbReference type="ARBA" id="ARBA00023136"/>
    </source>
</evidence>
<dbReference type="AlphaFoldDB" id="A0A923PJ98"/>
<keyword evidence="9" id="KW-1185">Reference proteome</keyword>
<feature type="transmembrane region" description="Helical" evidence="7">
    <location>
        <begin position="83"/>
        <end position="105"/>
    </location>
</feature>
<feature type="transmembrane region" description="Helical" evidence="7">
    <location>
        <begin position="117"/>
        <end position="139"/>
    </location>
</feature>
<feature type="transmembrane region" description="Helical" evidence="7">
    <location>
        <begin position="159"/>
        <end position="181"/>
    </location>
</feature>
<evidence type="ECO:0000256" key="4">
    <source>
        <dbReference type="ARBA" id="ARBA00022692"/>
    </source>
</evidence>
<dbReference type="InterPro" id="IPR001640">
    <property type="entry name" value="Lgt"/>
</dbReference>
<evidence type="ECO:0000256" key="1">
    <source>
        <dbReference type="ARBA" id="ARBA00007150"/>
    </source>
</evidence>
<protein>
    <submittedName>
        <fullName evidence="8">Prolipoprotein diacylglyceryl transferase</fullName>
    </submittedName>
</protein>
<dbReference type="GO" id="GO:0008961">
    <property type="term" value="F:phosphatidylglycerol-prolipoprotein diacylglyceryl transferase activity"/>
    <property type="evidence" value="ECO:0007669"/>
    <property type="project" value="InterPro"/>
</dbReference>
<feature type="transmembrane region" description="Helical" evidence="7">
    <location>
        <begin position="6"/>
        <end position="26"/>
    </location>
</feature>
<proteinExistence type="inferred from homology"/>
<comment type="caution">
    <text evidence="8">The sequence shown here is derived from an EMBL/GenBank/DDBJ whole genome shotgun (WGS) entry which is preliminary data.</text>
</comment>
<evidence type="ECO:0000256" key="2">
    <source>
        <dbReference type="ARBA" id="ARBA00022475"/>
    </source>
</evidence>
<keyword evidence="6 7" id="KW-0472">Membrane</keyword>
<keyword evidence="2" id="KW-1003">Cell membrane</keyword>
<evidence type="ECO:0000256" key="3">
    <source>
        <dbReference type="ARBA" id="ARBA00022679"/>
    </source>
</evidence>
<evidence type="ECO:0000313" key="8">
    <source>
        <dbReference type="EMBL" id="MBC6995168.1"/>
    </source>
</evidence>
<feature type="transmembrane region" description="Helical" evidence="7">
    <location>
        <begin position="46"/>
        <end position="63"/>
    </location>
</feature>
<dbReference type="Proteomes" id="UP000650081">
    <property type="component" value="Unassembled WGS sequence"/>
</dbReference>
<accession>A0A923PJ98</accession>
<keyword evidence="4 7" id="KW-0812">Transmembrane</keyword>
<dbReference type="PANTHER" id="PTHR30589:SF0">
    <property type="entry name" value="PHOSPHATIDYLGLYCEROL--PROLIPOPROTEIN DIACYLGLYCERYL TRANSFERASE"/>
    <property type="match status" value="1"/>
</dbReference>
<gene>
    <name evidence="8" type="ORF">H9S92_13390</name>
</gene>
<keyword evidence="3 8" id="KW-0808">Transferase</keyword>
<dbReference type="GO" id="GO:0042158">
    <property type="term" value="P:lipoprotein biosynthetic process"/>
    <property type="evidence" value="ECO:0007669"/>
    <property type="project" value="InterPro"/>
</dbReference>
<keyword evidence="5 7" id="KW-1133">Transmembrane helix</keyword>
<organism evidence="8 9">
    <name type="scientific">Neolewinella lacunae</name>
    <dbReference type="NCBI Taxonomy" id="1517758"/>
    <lineage>
        <taxon>Bacteria</taxon>
        <taxon>Pseudomonadati</taxon>
        <taxon>Bacteroidota</taxon>
        <taxon>Saprospiria</taxon>
        <taxon>Saprospirales</taxon>
        <taxon>Lewinellaceae</taxon>
        <taxon>Neolewinella</taxon>
    </lineage>
</organism>
<feature type="transmembrane region" description="Helical" evidence="7">
    <location>
        <begin position="217"/>
        <end position="236"/>
    </location>
</feature>
<dbReference type="GO" id="GO:0005886">
    <property type="term" value="C:plasma membrane"/>
    <property type="evidence" value="ECO:0007669"/>
    <property type="project" value="InterPro"/>
</dbReference>
<evidence type="ECO:0000256" key="5">
    <source>
        <dbReference type="ARBA" id="ARBA00022989"/>
    </source>
</evidence>
<evidence type="ECO:0000313" key="9">
    <source>
        <dbReference type="Proteomes" id="UP000650081"/>
    </source>
</evidence>
<reference evidence="8" key="1">
    <citation type="submission" date="2020-08" db="EMBL/GenBank/DDBJ databases">
        <title>Lewinella bacteria from marine environments.</title>
        <authorList>
            <person name="Zhong Y."/>
        </authorList>
    </citation>
    <scope>NUCLEOTIDE SEQUENCE</scope>
    <source>
        <strain evidence="8">KCTC 42187</strain>
    </source>
</reference>
<sequence>MLSLFPVPNAALLHLILETVGISLGYGLYQRLRAGRHDPLTDAQRLSLLIAAIFGALFGSRLLGGLEDPARFFAGGGELGWQYYFRAKTIVGGLLGGLAAVEIAKRWLGIRQRSGDLYVYPLLLAMVIGRVGCFLMGVGEATYGLPTTSWVGMDLGDGILRHPTALYEIVFLLLCGLGLWIVQRHWPLRSGRLFMLFMTSYLGYRLVIGFWQPGNSWLGLAPIQWACLLGLLWYVIDERNG</sequence>
<feature type="transmembrane region" description="Helical" evidence="7">
    <location>
        <begin position="193"/>
        <end position="211"/>
    </location>
</feature>